<proteinExistence type="predicted"/>
<name>A0A8T0WMT5_PANVG</name>
<dbReference type="EMBL" id="CM029039">
    <property type="protein sequence ID" value="KAG2645943.1"/>
    <property type="molecule type" value="Genomic_DNA"/>
</dbReference>
<organism evidence="2 3">
    <name type="scientific">Panicum virgatum</name>
    <name type="common">Blackwell switchgrass</name>
    <dbReference type="NCBI Taxonomy" id="38727"/>
    <lineage>
        <taxon>Eukaryota</taxon>
        <taxon>Viridiplantae</taxon>
        <taxon>Streptophyta</taxon>
        <taxon>Embryophyta</taxon>
        <taxon>Tracheophyta</taxon>
        <taxon>Spermatophyta</taxon>
        <taxon>Magnoliopsida</taxon>
        <taxon>Liliopsida</taxon>
        <taxon>Poales</taxon>
        <taxon>Poaceae</taxon>
        <taxon>PACMAD clade</taxon>
        <taxon>Panicoideae</taxon>
        <taxon>Panicodae</taxon>
        <taxon>Paniceae</taxon>
        <taxon>Panicinae</taxon>
        <taxon>Panicum</taxon>
        <taxon>Panicum sect. Hiantes</taxon>
    </lineage>
</organism>
<gene>
    <name evidence="2" type="ORF">PVAP13_2KG468905</name>
</gene>
<evidence type="ECO:0000313" key="3">
    <source>
        <dbReference type="Proteomes" id="UP000823388"/>
    </source>
</evidence>
<feature type="non-terminal residue" evidence="2">
    <location>
        <position position="1"/>
    </location>
</feature>
<reference evidence="2" key="1">
    <citation type="submission" date="2020-05" db="EMBL/GenBank/DDBJ databases">
        <title>WGS assembly of Panicum virgatum.</title>
        <authorList>
            <person name="Lovell J.T."/>
            <person name="Jenkins J."/>
            <person name="Shu S."/>
            <person name="Juenger T.E."/>
            <person name="Schmutz J."/>
        </authorList>
    </citation>
    <scope>NUCLEOTIDE SEQUENCE</scope>
    <source>
        <strain evidence="2">AP13</strain>
    </source>
</reference>
<protein>
    <submittedName>
        <fullName evidence="2">Uncharacterized protein</fullName>
    </submittedName>
</protein>
<accession>A0A8T0WMT5</accession>
<dbReference type="Proteomes" id="UP000823388">
    <property type="component" value="Chromosome 2K"/>
</dbReference>
<evidence type="ECO:0000313" key="2">
    <source>
        <dbReference type="EMBL" id="KAG2645943.1"/>
    </source>
</evidence>
<feature type="region of interest" description="Disordered" evidence="1">
    <location>
        <begin position="1"/>
        <end position="39"/>
    </location>
</feature>
<keyword evidence="3" id="KW-1185">Reference proteome</keyword>
<comment type="caution">
    <text evidence="2">The sequence shown here is derived from an EMBL/GenBank/DDBJ whole genome shotgun (WGS) entry which is preliminary data.</text>
</comment>
<evidence type="ECO:0000256" key="1">
    <source>
        <dbReference type="SAM" id="MobiDB-lite"/>
    </source>
</evidence>
<sequence>GVVAPDSARGAHSPATMGPWRALAGRTPSPSTSMPPPPSSIAQIYTLQCCLRLLERRVRSQELNGDPSFKAKAVHRSASAWGCLLQLQPAIGQQCNSNIIKIQTSCTVYYPARAVPF</sequence>
<dbReference type="AlphaFoldDB" id="A0A8T0WMT5"/>